<feature type="region of interest" description="Disordered" evidence="1">
    <location>
        <begin position="1"/>
        <end position="23"/>
    </location>
</feature>
<dbReference type="EMBL" id="JRKI01000029">
    <property type="protein sequence ID" value="KIZ15769.1"/>
    <property type="molecule type" value="Genomic_DNA"/>
</dbReference>
<gene>
    <name evidence="2" type="ORF">SNA_20815</name>
</gene>
<name>A0A0D7CHP4_9ACTN</name>
<comment type="caution">
    <text evidence="2">The sequence shown here is derived from an EMBL/GenBank/DDBJ whole genome shotgun (WGS) entry which is preliminary data.</text>
</comment>
<organism evidence="2 3">
    <name type="scientific">Streptomyces natalensis ATCC 27448</name>
    <dbReference type="NCBI Taxonomy" id="1240678"/>
    <lineage>
        <taxon>Bacteria</taxon>
        <taxon>Bacillati</taxon>
        <taxon>Actinomycetota</taxon>
        <taxon>Actinomycetes</taxon>
        <taxon>Kitasatosporales</taxon>
        <taxon>Streptomycetaceae</taxon>
        <taxon>Streptomyces</taxon>
    </lineage>
</organism>
<proteinExistence type="predicted"/>
<dbReference type="AlphaFoldDB" id="A0A0D7CHP4"/>
<dbReference type="Proteomes" id="UP000032458">
    <property type="component" value="Unassembled WGS sequence"/>
</dbReference>
<reference evidence="2 3" key="1">
    <citation type="submission" date="2014-09" db="EMBL/GenBank/DDBJ databases">
        <title>Draft genome sequence of Streptomyces natalensis ATCC 27448, producer of the antifungal pimaricin.</title>
        <authorList>
            <person name="Mendes M.V."/>
            <person name="Beites T."/>
            <person name="Pires S."/>
            <person name="Santos C.L."/>
            <person name="Moradas-Ferreira P."/>
        </authorList>
    </citation>
    <scope>NUCLEOTIDE SEQUENCE [LARGE SCALE GENOMIC DNA]</scope>
    <source>
        <strain evidence="2 3">ATCC 27448</strain>
    </source>
</reference>
<evidence type="ECO:0000313" key="2">
    <source>
        <dbReference type="EMBL" id="KIZ15769.1"/>
    </source>
</evidence>
<accession>A0A0D7CHP4</accession>
<keyword evidence="3" id="KW-1185">Reference proteome</keyword>
<evidence type="ECO:0000256" key="1">
    <source>
        <dbReference type="SAM" id="MobiDB-lite"/>
    </source>
</evidence>
<feature type="region of interest" description="Disordered" evidence="1">
    <location>
        <begin position="47"/>
        <end position="68"/>
    </location>
</feature>
<evidence type="ECO:0000313" key="3">
    <source>
        <dbReference type="Proteomes" id="UP000032458"/>
    </source>
</evidence>
<sequence length="114" mass="12135">MGDECLDLDEQRSIDGRGRGHQGTDVQALDLDLVGEERVVCAEAGIARSGAEHDDASGEGFGDRQAGLERSLSHRFQDQIDTAGQAGDLLSQIGAPAVQDLVGTERFDGVALRW</sequence>
<protein>
    <submittedName>
        <fullName evidence="2">Uncharacterized protein</fullName>
    </submittedName>
</protein>
<feature type="compositionally biased region" description="Basic and acidic residues" evidence="1">
    <location>
        <begin position="9"/>
        <end position="18"/>
    </location>
</feature>